<dbReference type="Proteomes" id="UP000003295">
    <property type="component" value="Unassembled WGS sequence"/>
</dbReference>
<dbReference type="STRING" id="521003.COLINT_02871"/>
<evidence type="ECO:0000313" key="2">
    <source>
        <dbReference type="Proteomes" id="UP000003295"/>
    </source>
</evidence>
<protein>
    <submittedName>
        <fullName evidence="1">Uncharacterized protein</fullName>
    </submittedName>
</protein>
<reference evidence="1 2" key="1">
    <citation type="submission" date="2009-04" db="EMBL/GenBank/DDBJ databases">
        <authorList>
            <person name="Weinstock G."/>
            <person name="Sodergren E."/>
            <person name="Clifton S."/>
            <person name="Fulton L."/>
            <person name="Fulton B."/>
            <person name="Courtney L."/>
            <person name="Fronick C."/>
            <person name="Harrison M."/>
            <person name="Strong C."/>
            <person name="Farmer C."/>
            <person name="Delahaunty K."/>
            <person name="Markovic C."/>
            <person name="Hall O."/>
            <person name="Minx P."/>
            <person name="Tomlinson C."/>
            <person name="Mitreva M."/>
            <person name="Nelson J."/>
            <person name="Hou S."/>
            <person name="Wollam A."/>
            <person name="Pepin K.H."/>
            <person name="Johnson M."/>
            <person name="Bhonagiri V."/>
            <person name="Nash W.E."/>
            <person name="Warren W."/>
            <person name="Chinwalla A."/>
            <person name="Mardis E.R."/>
            <person name="Wilson R.K."/>
        </authorList>
    </citation>
    <scope>NUCLEOTIDE SEQUENCE [LARGE SCALE GENOMIC DNA]</scope>
    <source>
        <strain evidence="1 2">DSM 13280</strain>
    </source>
</reference>
<dbReference type="EMBL" id="ABXH02000016">
    <property type="protein sequence ID" value="EEP44296.1"/>
    <property type="molecule type" value="Genomic_DNA"/>
</dbReference>
<evidence type="ECO:0000313" key="1">
    <source>
        <dbReference type="EMBL" id="EEP44296.1"/>
    </source>
</evidence>
<dbReference type="HOGENOM" id="CLU_3214860_0_0_11"/>
<sequence>MLHAQTCLNLCLSPCETVSIGDRYELRRLSCASLRFLSACSGIL</sequence>
<proteinExistence type="predicted"/>
<name>C4F9Y7_9ACTN</name>
<dbReference type="AlphaFoldDB" id="C4F9Y7"/>
<accession>C4F9Y7</accession>
<comment type="caution">
    <text evidence="1">The sequence shown here is derived from an EMBL/GenBank/DDBJ whole genome shotgun (WGS) entry which is preliminary data.</text>
</comment>
<organism evidence="1 2">
    <name type="scientific">Collinsella intestinalis DSM 13280</name>
    <dbReference type="NCBI Taxonomy" id="521003"/>
    <lineage>
        <taxon>Bacteria</taxon>
        <taxon>Bacillati</taxon>
        <taxon>Actinomycetota</taxon>
        <taxon>Coriobacteriia</taxon>
        <taxon>Coriobacteriales</taxon>
        <taxon>Coriobacteriaceae</taxon>
        <taxon>Collinsella</taxon>
    </lineage>
</organism>
<gene>
    <name evidence="1" type="ORF">COLINT_02871</name>
</gene>